<evidence type="ECO:0000256" key="7">
    <source>
        <dbReference type="ARBA" id="ARBA00022679"/>
    </source>
</evidence>
<proteinExistence type="inferred from homology"/>
<evidence type="ECO:0000256" key="8">
    <source>
        <dbReference type="ARBA" id="ARBA00022741"/>
    </source>
</evidence>
<gene>
    <name evidence="13 14" type="primary">lpxK</name>
    <name evidence="14" type="ORF">QW060_03015</name>
    <name evidence="15" type="ORF">QW060_26480</name>
</gene>
<comment type="catalytic activity">
    <reaction evidence="13">
        <text>a lipid A disaccharide + ATP = a lipid IVA + ADP + H(+)</text>
        <dbReference type="Rhea" id="RHEA:67840"/>
        <dbReference type="ChEBI" id="CHEBI:15378"/>
        <dbReference type="ChEBI" id="CHEBI:30616"/>
        <dbReference type="ChEBI" id="CHEBI:176343"/>
        <dbReference type="ChEBI" id="CHEBI:176425"/>
        <dbReference type="ChEBI" id="CHEBI:456216"/>
        <dbReference type="EC" id="2.7.1.130"/>
    </reaction>
</comment>
<dbReference type="InterPro" id="IPR027417">
    <property type="entry name" value="P-loop_NTPase"/>
</dbReference>
<evidence type="ECO:0000256" key="1">
    <source>
        <dbReference type="ARBA" id="ARBA00002274"/>
    </source>
</evidence>
<dbReference type="InterPro" id="IPR003758">
    <property type="entry name" value="LpxK"/>
</dbReference>
<evidence type="ECO:0000313" key="14">
    <source>
        <dbReference type="EMBL" id="MDN3706092.1"/>
    </source>
</evidence>
<keyword evidence="11 13" id="KW-0443">Lipid metabolism</keyword>
<dbReference type="PANTHER" id="PTHR42724">
    <property type="entry name" value="TETRAACYLDISACCHARIDE 4'-KINASE"/>
    <property type="match status" value="1"/>
</dbReference>
<dbReference type="GO" id="GO:0009029">
    <property type="term" value="F:lipid-A 4'-kinase activity"/>
    <property type="evidence" value="ECO:0007669"/>
    <property type="project" value="UniProtKB-EC"/>
</dbReference>
<keyword evidence="10 13" id="KW-0067">ATP-binding</keyword>
<evidence type="ECO:0000256" key="3">
    <source>
        <dbReference type="ARBA" id="ARBA00012071"/>
    </source>
</evidence>
<dbReference type="EMBL" id="JAUFQU010000086">
    <property type="protein sequence ID" value="MDN3710373.1"/>
    <property type="molecule type" value="Genomic_DNA"/>
</dbReference>
<comment type="similarity">
    <text evidence="13">Belongs to the LpxK family.</text>
</comment>
<evidence type="ECO:0000256" key="11">
    <source>
        <dbReference type="ARBA" id="ARBA00023098"/>
    </source>
</evidence>
<sequence>MISFRKLLFPFSVVYDAVTQLRNIAFDQSWKEQISFDIPIICVGNLSVGGTGKTPQIEYLIRLLEPQFRVVTLSRGYKRKTTGFYLADKTSRMEDIGDEPYQYFTKFKDIYVAVDTDRVNGVRQIMKKLPQTEVVLLDDAYQHRHIKAGFTILLTKYNDLYMDDLLLPAGNLRESKKGASRADVIIVTKCPPNLSSDAQEKIANKLSILKHQQLFFTSISYDKYIYNGIEPIELQEIDREAFIAVAGIAKPHYFYDHLKIGRTKTITFPDHHHFSETDIQKIILKANGKKIITTEKDFMRLKGKIHPDQLYYLPIETTFINDHSLFDNTILNFVRQSI</sequence>
<name>A0ABT8CR71_9FLAO</name>
<keyword evidence="7 13" id="KW-0808">Transferase</keyword>
<dbReference type="SUPFAM" id="SSF52540">
    <property type="entry name" value="P-loop containing nucleoside triphosphate hydrolases"/>
    <property type="match status" value="1"/>
</dbReference>
<evidence type="ECO:0000256" key="5">
    <source>
        <dbReference type="ARBA" id="ARBA00022516"/>
    </source>
</evidence>
<dbReference type="HAMAP" id="MF_00409">
    <property type="entry name" value="LpxK"/>
    <property type="match status" value="1"/>
</dbReference>
<comment type="caution">
    <text evidence="14">The sequence shown here is derived from an EMBL/GenBank/DDBJ whole genome shotgun (WGS) entry which is preliminary data.</text>
</comment>
<keyword evidence="5 13" id="KW-0444">Lipid biosynthesis</keyword>
<dbReference type="NCBIfam" id="TIGR00682">
    <property type="entry name" value="lpxK"/>
    <property type="match status" value="1"/>
</dbReference>
<keyword evidence="9 13" id="KW-0418">Kinase</keyword>
<evidence type="ECO:0000256" key="13">
    <source>
        <dbReference type="HAMAP-Rule" id="MF_00409"/>
    </source>
</evidence>
<keyword evidence="16" id="KW-1185">Reference proteome</keyword>
<evidence type="ECO:0000256" key="12">
    <source>
        <dbReference type="ARBA" id="ARBA00029757"/>
    </source>
</evidence>
<dbReference type="Proteomes" id="UP001242368">
    <property type="component" value="Unassembled WGS sequence"/>
</dbReference>
<comment type="function">
    <text evidence="1 13">Transfers the gamma-phosphate of ATP to the 4'-position of a tetraacyldisaccharide 1-phosphate intermediate (termed DS-1-P) to form tetraacyldisaccharide 1,4'-bis-phosphate (lipid IVA).</text>
</comment>
<protein>
    <recommendedName>
        <fullName evidence="4 13">Tetraacyldisaccharide 4'-kinase</fullName>
        <ecNumber evidence="3 13">2.7.1.130</ecNumber>
    </recommendedName>
    <alternativeName>
        <fullName evidence="12 13">Lipid A 4'-kinase</fullName>
    </alternativeName>
</protein>
<reference evidence="14" key="1">
    <citation type="journal article" date="2014" name="Int. J. Syst. Evol. Microbiol.">
        <title>Complete genome of a new Firmicutes species belonging to the dominant human colonic microbiota ('Ruminococcus bicirculans') reveals two chromosomes and a selective capacity to utilize plant glucans.</title>
        <authorList>
            <consortium name="NISC Comparative Sequencing Program"/>
            <person name="Wegmann U."/>
            <person name="Louis P."/>
            <person name="Goesmann A."/>
            <person name="Henrissat B."/>
            <person name="Duncan S.H."/>
            <person name="Flint H.J."/>
        </authorList>
    </citation>
    <scope>NUCLEOTIDE SEQUENCE</scope>
    <source>
        <strain evidence="14">CECT 7184</strain>
    </source>
</reference>
<comment type="pathway">
    <text evidence="2 13">Glycolipid biosynthesis; lipid IV(A) biosynthesis; lipid IV(A) from (3R)-3-hydroxytetradecanoyl-[acyl-carrier-protein] and UDP-N-acetyl-alpha-D-glucosamine: step 6/6.</text>
</comment>
<reference evidence="16" key="2">
    <citation type="journal article" date="2019" name="Int. J. Syst. Evol. Microbiol.">
        <title>The Global Catalogue of Microorganisms (GCM) 10K type strain sequencing project: providing services to taxonomists for standard genome sequencing and annotation.</title>
        <authorList>
            <consortium name="The Broad Institute Genomics Platform"/>
            <consortium name="The Broad Institute Genome Sequencing Center for Infectious Disease"/>
            <person name="Wu L."/>
            <person name="Ma J."/>
        </authorList>
    </citation>
    <scope>NUCLEOTIDE SEQUENCE [LARGE SCALE GENOMIC DNA]</scope>
    <source>
        <strain evidence="16">CECT 7184</strain>
    </source>
</reference>
<evidence type="ECO:0000256" key="10">
    <source>
        <dbReference type="ARBA" id="ARBA00022840"/>
    </source>
</evidence>
<organism evidence="14 16">
    <name type="scientific">Paenimyroides ceti</name>
    <dbReference type="NCBI Taxonomy" id="395087"/>
    <lineage>
        <taxon>Bacteria</taxon>
        <taxon>Pseudomonadati</taxon>
        <taxon>Bacteroidota</taxon>
        <taxon>Flavobacteriia</taxon>
        <taxon>Flavobacteriales</taxon>
        <taxon>Flavobacteriaceae</taxon>
        <taxon>Paenimyroides</taxon>
    </lineage>
</organism>
<evidence type="ECO:0000256" key="4">
    <source>
        <dbReference type="ARBA" id="ARBA00016436"/>
    </source>
</evidence>
<evidence type="ECO:0000313" key="15">
    <source>
        <dbReference type="EMBL" id="MDN3710373.1"/>
    </source>
</evidence>
<evidence type="ECO:0000313" key="16">
    <source>
        <dbReference type="Proteomes" id="UP001242368"/>
    </source>
</evidence>
<evidence type="ECO:0000256" key="6">
    <source>
        <dbReference type="ARBA" id="ARBA00022556"/>
    </source>
</evidence>
<keyword evidence="6 13" id="KW-0441">Lipid A biosynthesis</keyword>
<evidence type="ECO:0000256" key="9">
    <source>
        <dbReference type="ARBA" id="ARBA00022777"/>
    </source>
</evidence>
<evidence type="ECO:0000256" key="2">
    <source>
        <dbReference type="ARBA" id="ARBA00004870"/>
    </source>
</evidence>
<dbReference type="Pfam" id="PF02606">
    <property type="entry name" value="LpxK"/>
    <property type="match status" value="1"/>
</dbReference>
<dbReference type="EC" id="2.7.1.130" evidence="3 13"/>
<dbReference type="EMBL" id="JAUFQU010000001">
    <property type="protein sequence ID" value="MDN3706092.1"/>
    <property type="molecule type" value="Genomic_DNA"/>
</dbReference>
<dbReference type="PANTHER" id="PTHR42724:SF1">
    <property type="entry name" value="TETRAACYLDISACCHARIDE 4'-KINASE, MITOCHONDRIAL-RELATED"/>
    <property type="match status" value="1"/>
</dbReference>
<reference evidence="14" key="3">
    <citation type="submission" date="2023-06" db="EMBL/GenBank/DDBJ databases">
        <authorList>
            <person name="Lucena T."/>
            <person name="Sun Q."/>
        </authorList>
    </citation>
    <scope>NUCLEOTIDE SEQUENCE</scope>
    <source>
        <strain evidence="14">CECT 7184</strain>
    </source>
</reference>
<accession>A0ABT8CR71</accession>
<dbReference type="RefSeq" id="WP_290362229.1">
    <property type="nucleotide sequence ID" value="NZ_JAUFQU010000001.1"/>
</dbReference>
<feature type="binding site" evidence="13">
    <location>
        <begin position="47"/>
        <end position="54"/>
    </location>
    <ligand>
        <name>ATP</name>
        <dbReference type="ChEBI" id="CHEBI:30616"/>
    </ligand>
</feature>
<keyword evidence="8 13" id="KW-0547">Nucleotide-binding</keyword>